<dbReference type="GO" id="GO:0004518">
    <property type="term" value="F:nuclease activity"/>
    <property type="evidence" value="ECO:0007669"/>
    <property type="project" value="UniProtKB-KW"/>
</dbReference>
<dbReference type="Gene3D" id="3.30.420.140">
    <property type="entry name" value="YqgF/RNase H-like domain"/>
    <property type="match status" value="1"/>
</dbReference>
<dbReference type="GO" id="GO:0000967">
    <property type="term" value="P:rRNA 5'-end processing"/>
    <property type="evidence" value="ECO:0007669"/>
    <property type="project" value="UniProtKB-UniRule"/>
</dbReference>
<comment type="similarity">
    <text evidence="5">Belongs to the YqgF HJR family.</text>
</comment>
<evidence type="ECO:0000256" key="4">
    <source>
        <dbReference type="ARBA" id="ARBA00022801"/>
    </source>
</evidence>
<evidence type="ECO:0000256" key="1">
    <source>
        <dbReference type="ARBA" id="ARBA00022490"/>
    </source>
</evidence>
<dbReference type="Proteomes" id="UP000320948">
    <property type="component" value="Unassembled WGS sequence"/>
</dbReference>
<evidence type="ECO:0000313" key="7">
    <source>
        <dbReference type="EMBL" id="TKW61537.1"/>
    </source>
</evidence>
<proteinExistence type="inferred from homology"/>
<dbReference type="NCBIfam" id="TIGR00250">
    <property type="entry name" value="RNAse_H_YqgF"/>
    <property type="match status" value="1"/>
</dbReference>
<reference evidence="7 8" key="1">
    <citation type="journal article" date="2017" name="Nat. Commun.">
        <title>In situ click chemistry generation of cyclooxygenase-2 inhibitors.</title>
        <authorList>
            <person name="Bhardwaj A."/>
            <person name="Kaur J."/>
            <person name="Wuest M."/>
            <person name="Wuest F."/>
        </authorList>
    </citation>
    <scope>NUCLEOTIDE SEQUENCE [LARGE SCALE GENOMIC DNA]</scope>
    <source>
        <strain evidence="7">S2_018_000_R2_106</strain>
    </source>
</reference>
<dbReference type="InterPro" id="IPR005227">
    <property type="entry name" value="YqgF"/>
</dbReference>
<keyword evidence="4 5" id="KW-0378">Hydrolase</keyword>
<dbReference type="EC" id="3.1.-.-" evidence="5"/>
<accession>A0A6N4RCT5</accession>
<evidence type="ECO:0000256" key="3">
    <source>
        <dbReference type="ARBA" id="ARBA00022722"/>
    </source>
</evidence>
<gene>
    <name evidence="7" type="primary">ruvX</name>
    <name evidence="7" type="ORF">DI628_02630</name>
</gene>
<keyword evidence="1 5" id="KW-0963">Cytoplasm</keyword>
<dbReference type="HAMAP" id="MF_00651">
    <property type="entry name" value="Nuclease_YqgF"/>
    <property type="match status" value="1"/>
</dbReference>
<feature type="domain" description="YqgF/RNase H-like" evidence="6">
    <location>
        <begin position="17"/>
        <end position="115"/>
    </location>
</feature>
<dbReference type="EMBL" id="VAFM01000001">
    <property type="protein sequence ID" value="TKW61537.1"/>
    <property type="molecule type" value="Genomic_DNA"/>
</dbReference>
<dbReference type="GO" id="GO:0005737">
    <property type="term" value="C:cytoplasm"/>
    <property type="evidence" value="ECO:0007669"/>
    <property type="project" value="UniProtKB-SubCell"/>
</dbReference>
<evidence type="ECO:0000259" key="6">
    <source>
        <dbReference type="SMART" id="SM00732"/>
    </source>
</evidence>
<dbReference type="InterPro" id="IPR037027">
    <property type="entry name" value="YqgF/RNaseH-like_dom_sf"/>
</dbReference>
<organism evidence="7 8">
    <name type="scientific">Blastochloris viridis</name>
    <name type="common">Rhodopseudomonas viridis</name>
    <dbReference type="NCBI Taxonomy" id="1079"/>
    <lineage>
        <taxon>Bacteria</taxon>
        <taxon>Pseudomonadati</taxon>
        <taxon>Pseudomonadota</taxon>
        <taxon>Alphaproteobacteria</taxon>
        <taxon>Hyphomicrobiales</taxon>
        <taxon>Blastochloridaceae</taxon>
        <taxon>Blastochloris</taxon>
    </lineage>
</organism>
<comment type="subcellular location">
    <subcellularLocation>
        <location evidence="5">Cytoplasm</location>
    </subcellularLocation>
</comment>
<dbReference type="SUPFAM" id="SSF53098">
    <property type="entry name" value="Ribonuclease H-like"/>
    <property type="match status" value="1"/>
</dbReference>
<dbReference type="PANTHER" id="PTHR33317:SF4">
    <property type="entry name" value="POLYNUCLEOTIDYL TRANSFERASE, RIBONUCLEASE H-LIKE SUPERFAMILY PROTEIN"/>
    <property type="match status" value="1"/>
</dbReference>
<dbReference type="SMART" id="SM00732">
    <property type="entry name" value="YqgFc"/>
    <property type="match status" value="1"/>
</dbReference>
<dbReference type="InterPro" id="IPR012337">
    <property type="entry name" value="RNaseH-like_sf"/>
</dbReference>
<comment type="caution">
    <text evidence="7">The sequence shown here is derived from an EMBL/GenBank/DDBJ whole genome shotgun (WGS) entry which is preliminary data.</text>
</comment>
<evidence type="ECO:0000313" key="8">
    <source>
        <dbReference type="Proteomes" id="UP000320948"/>
    </source>
</evidence>
<sequence length="156" mass="16628">MVTRNPQDFLKALPASGKLLGLDMGGKRVGVAVCDSGRRLATVRGVWPRPWGELKAKILAEKTAGCSGVIIGFPLNMDGSLGPTATAATSVADLIEKETGLPVLLWDERLTSRQVENAYFEQRQGRQTRNSKKDSVGQIDAGAAAVILQGVLDALR</sequence>
<dbReference type="InterPro" id="IPR006641">
    <property type="entry name" value="YqgF/RNaseH-like_dom"/>
</dbReference>
<evidence type="ECO:0000256" key="5">
    <source>
        <dbReference type="HAMAP-Rule" id="MF_00651"/>
    </source>
</evidence>
<comment type="function">
    <text evidence="5">Could be a nuclease involved in processing of the 5'-end of pre-16S rRNA.</text>
</comment>
<dbReference type="CDD" id="cd16964">
    <property type="entry name" value="YqgF"/>
    <property type="match status" value="1"/>
</dbReference>
<protein>
    <recommendedName>
        <fullName evidence="5">Putative pre-16S rRNA nuclease</fullName>
        <ecNumber evidence="5">3.1.-.-</ecNumber>
    </recommendedName>
</protein>
<dbReference type="Pfam" id="PF03652">
    <property type="entry name" value="RuvX"/>
    <property type="match status" value="1"/>
</dbReference>
<dbReference type="GO" id="GO:0016788">
    <property type="term" value="F:hydrolase activity, acting on ester bonds"/>
    <property type="evidence" value="ECO:0007669"/>
    <property type="project" value="UniProtKB-UniRule"/>
</dbReference>
<evidence type="ECO:0000256" key="2">
    <source>
        <dbReference type="ARBA" id="ARBA00022517"/>
    </source>
</evidence>
<name>A0A6N4RCT5_BLAVI</name>
<dbReference type="AlphaFoldDB" id="A0A6N4RCT5"/>
<keyword evidence="2 5" id="KW-0690">Ribosome biogenesis</keyword>
<keyword evidence="3 5" id="KW-0540">Nuclease</keyword>
<dbReference type="PANTHER" id="PTHR33317">
    <property type="entry name" value="POLYNUCLEOTIDYL TRANSFERASE, RIBONUCLEASE H-LIKE SUPERFAMILY PROTEIN"/>
    <property type="match status" value="1"/>
</dbReference>